<dbReference type="Gene3D" id="3.40.710.10">
    <property type="entry name" value="DD-peptidase/beta-lactamase superfamily"/>
    <property type="match status" value="1"/>
</dbReference>
<organism evidence="2 3">
    <name type="scientific">Paracoccus methylovorus</name>
    <dbReference type="NCBI Taxonomy" id="2812658"/>
    <lineage>
        <taxon>Bacteria</taxon>
        <taxon>Pseudomonadati</taxon>
        <taxon>Pseudomonadota</taxon>
        <taxon>Alphaproteobacteria</taxon>
        <taxon>Rhodobacterales</taxon>
        <taxon>Paracoccaceae</taxon>
        <taxon>Paracoccus</taxon>
    </lineage>
</organism>
<accession>A0ABX7JPL3</accession>
<dbReference type="SUPFAM" id="SSF56601">
    <property type="entry name" value="beta-lactamase/transpeptidase-like"/>
    <property type="match status" value="1"/>
</dbReference>
<reference evidence="2 3" key="1">
    <citation type="submission" date="2021-02" db="EMBL/GenBank/DDBJ databases">
        <title>Paracoccus methylovroum sp.nov., a new methanol and methylamine utilizing methylotrophic denitrifer.</title>
        <authorList>
            <person name="Timsy T."/>
            <person name="Behrendt U."/>
            <person name="Ulrich A."/>
            <person name="Spanner T."/>
            <person name="Foesel B.U."/>
            <person name="Horn M.A."/>
            <person name="Kolb S."/>
        </authorList>
    </citation>
    <scope>NUCLEOTIDE SEQUENCE [LARGE SCALE GENOMIC DNA]</scope>
    <source>
        <strain evidence="2 3">H4-D09</strain>
    </source>
</reference>
<dbReference type="InterPro" id="IPR012338">
    <property type="entry name" value="Beta-lactam/transpept-like"/>
</dbReference>
<name>A0ABX7JPL3_9RHOB</name>
<keyword evidence="3" id="KW-1185">Reference proteome</keyword>
<feature type="domain" description="Peptidase S11 D-alanyl-D-alanine carboxypeptidase A N-terminal" evidence="1">
    <location>
        <begin position="370"/>
        <end position="600"/>
    </location>
</feature>
<protein>
    <recommendedName>
        <fullName evidence="1">Peptidase S11 D-alanyl-D-alanine carboxypeptidase A N-terminal domain-containing protein</fullName>
    </recommendedName>
</protein>
<dbReference type="EMBL" id="CP070371">
    <property type="protein sequence ID" value="QRZ14919.1"/>
    <property type="molecule type" value="Genomic_DNA"/>
</dbReference>
<dbReference type="Proteomes" id="UP000663629">
    <property type="component" value="Chromosome 2"/>
</dbReference>
<evidence type="ECO:0000313" key="2">
    <source>
        <dbReference type="EMBL" id="QRZ14919.1"/>
    </source>
</evidence>
<sequence length="648" mass="68205">MPQTALTTAQLAAKMDREALGIGNFDVITESGSYRGYNATGTPVANLQIALTHIEGSGGRAWQVGRTQQTASGTPSREFRRYRTSTGEWEGWAEILASDAVATAAQGMRADSALQRAAGDPAALFLDGSGGAIYDFTDRQALGIASVSSVPSAVTDMLGGTGLVVSGTAPKAALSSGRLTLRSIDSTDQLNRPVPLIPETADCVLAWSQRTDTSGYKAMIWQHLVGVTGRTQISANVRFNGAVPVVADGWMQVFIAGVVDGAGSGGMIAAAPHPIGQWADFVLILRSGEKQSQFWRNGVLIDTFSRPTTIAQTTTTLLRHPSAVGAGQTMGRVLCLHRAAADGELDLIRAWLRESFTSAAANDGSSWVEPEISSVAAMIRSKPVAGTVGAVIWAKAGIEVLRPGSMTKLVTAYTGLRWLKQLDAMDTVFECQPGDATSGSGNNLTAGDTLDVDGAMANMGLPSSNVTTTVWARTIGQMILDHEAATGDAYSRFIAAMNAESARVGMIASTWGNASGLDGPGGGVWTTAEDLALLCEIADQEHPEFQRIWSQPTWDLEIGGPNARITSIGHSVDFIEYGDPRVTWGKTGTTTGAQNCMLCQVIAPGGSRYYYVGFGASSDSIRYADADAVFTAAADGVDWPVLIPQLRQ</sequence>
<dbReference type="Pfam" id="PF00768">
    <property type="entry name" value="Peptidase_S11"/>
    <property type="match status" value="1"/>
</dbReference>
<proteinExistence type="predicted"/>
<evidence type="ECO:0000313" key="3">
    <source>
        <dbReference type="Proteomes" id="UP000663629"/>
    </source>
</evidence>
<dbReference type="RefSeq" id="WP_205295885.1">
    <property type="nucleotide sequence ID" value="NZ_CP070371.1"/>
</dbReference>
<gene>
    <name evidence="2" type="ORF">JWJ88_18395</name>
</gene>
<dbReference type="InterPro" id="IPR001967">
    <property type="entry name" value="Peptidase_S11_N"/>
</dbReference>
<evidence type="ECO:0000259" key="1">
    <source>
        <dbReference type="Pfam" id="PF00768"/>
    </source>
</evidence>